<dbReference type="InterPro" id="IPR027417">
    <property type="entry name" value="P-loop_NTPase"/>
</dbReference>
<dbReference type="Proteomes" id="UP000694941">
    <property type="component" value="Unplaced"/>
</dbReference>
<evidence type="ECO:0000256" key="2">
    <source>
        <dbReference type="ARBA" id="ARBA00022840"/>
    </source>
</evidence>
<gene>
    <name evidence="5" type="primary">LOC106475851</name>
</gene>
<evidence type="ECO:0000256" key="1">
    <source>
        <dbReference type="ARBA" id="ARBA00022741"/>
    </source>
</evidence>
<dbReference type="InterPro" id="IPR003094">
    <property type="entry name" value="6Pfruct_kin"/>
</dbReference>
<reference evidence="5" key="1">
    <citation type="submission" date="2025-08" db="UniProtKB">
        <authorList>
            <consortium name="RefSeq"/>
        </authorList>
    </citation>
    <scope>IDENTIFICATION</scope>
    <source>
        <tissue evidence="5">Muscle</tissue>
    </source>
</reference>
<keyword evidence="2" id="KW-0067">ATP-binding</keyword>
<dbReference type="Pfam" id="PF01591">
    <property type="entry name" value="6PF2K"/>
    <property type="match status" value="1"/>
</dbReference>
<organism evidence="4 5">
    <name type="scientific">Limulus polyphemus</name>
    <name type="common">Atlantic horseshoe crab</name>
    <dbReference type="NCBI Taxonomy" id="6850"/>
    <lineage>
        <taxon>Eukaryota</taxon>
        <taxon>Metazoa</taxon>
        <taxon>Ecdysozoa</taxon>
        <taxon>Arthropoda</taxon>
        <taxon>Chelicerata</taxon>
        <taxon>Merostomata</taxon>
        <taxon>Xiphosura</taxon>
        <taxon>Limulidae</taxon>
        <taxon>Limulus</taxon>
    </lineage>
</organism>
<dbReference type="RefSeq" id="XP_013791978.2">
    <property type="nucleotide sequence ID" value="XM_013936524.2"/>
</dbReference>
<evidence type="ECO:0000313" key="5">
    <source>
        <dbReference type="RefSeq" id="XP_013791978.2"/>
    </source>
</evidence>
<proteinExistence type="predicted"/>
<dbReference type="InterPro" id="IPR013079">
    <property type="entry name" value="6Phosfructo_kin"/>
</dbReference>
<name>A0ABM1C093_LIMPO</name>
<evidence type="ECO:0000313" key="4">
    <source>
        <dbReference type="Proteomes" id="UP000694941"/>
    </source>
</evidence>
<accession>A0ABM1C093</accession>
<feature type="domain" description="6-phosphofructo-2-kinase" evidence="3">
    <location>
        <begin position="25"/>
        <end position="95"/>
    </location>
</feature>
<dbReference type="SUPFAM" id="SSF52540">
    <property type="entry name" value="P-loop containing nucleoside triphosphate hydrolases"/>
    <property type="match status" value="1"/>
</dbReference>
<dbReference type="PANTHER" id="PTHR10606:SF44">
    <property type="entry name" value="6-PHOSPHOFRUCTO 2-KINASE_FRUCTOSE 2,6-BISPHOSPHATASE LONG FORM"/>
    <property type="match status" value="1"/>
</dbReference>
<dbReference type="Gene3D" id="3.40.50.300">
    <property type="entry name" value="P-loop containing nucleotide triphosphate hydrolases"/>
    <property type="match status" value="1"/>
</dbReference>
<evidence type="ECO:0000259" key="3">
    <source>
        <dbReference type="Pfam" id="PF01591"/>
    </source>
</evidence>
<keyword evidence="4" id="KW-1185">Reference proteome</keyword>
<protein>
    <submittedName>
        <fullName evidence="5">6-phosphofructo-2-kinase/fructose-2, 6-bisphosphatase-like</fullName>
    </submittedName>
</protein>
<sequence length="95" mass="10709">MSVNGTTNGTNTNGIKPFPIRGDRTNFVNLPHVIAMVGLPARGKTYIGRKLTRYLNWIGIKTKVFNVGEYRRQATNATNHLFFRSDNEEGVTVRK</sequence>
<dbReference type="GeneID" id="106475851"/>
<keyword evidence="1" id="KW-0547">Nucleotide-binding</keyword>
<dbReference type="PANTHER" id="PTHR10606">
    <property type="entry name" value="6-PHOSPHOFRUCTO-2-KINASE/FRUCTOSE-2,6-BISPHOSPHATASE"/>
    <property type="match status" value="1"/>
</dbReference>